<dbReference type="KEGG" id="phr:C6569_06425"/>
<keyword evidence="10" id="KW-0626">Porin</keyword>
<keyword evidence="5" id="KW-0762">Sugar transport</keyword>
<keyword evidence="12" id="KW-0564">Palmitate</keyword>
<dbReference type="PROSITE" id="PS51257">
    <property type="entry name" value="PROKAR_LIPOPROTEIN"/>
    <property type="match status" value="1"/>
</dbReference>
<evidence type="ECO:0000256" key="15">
    <source>
        <dbReference type="SAM" id="SignalP"/>
    </source>
</evidence>
<dbReference type="GO" id="GO:0015159">
    <property type="term" value="F:polysaccharide transmembrane transporter activity"/>
    <property type="evidence" value="ECO:0007669"/>
    <property type="project" value="InterPro"/>
</dbReference>
<evidence type="ECO:0000256" key="14">
    <source>
        <dbReference type="ARBA" id="ARBA00023288"/>
    </source>
</evidence>
<evidence type="ECO:0000259" key="16">
    <source>
        <dbReference type="Pfam" id="PF02563"/>
    </source>
</evidence>
<organism evidence="18 19">
    <name type="scientific">Phreatobacter cathodiphilus</name>
    <dbReference type="NCBI Taxonomy" id="1868589"/>
    <lineage>
        <taxon>Bacteria</taxon>
        <taxon>Pseudomonadati</taxon>
        <taxon>Pseudomonadota</taxon>
        <taxon>Alphaproteobacteria</taxon>
        <taxon>Hyphomicrobiales</taxon>
        <taxon>Phreatobacteraceae</taxon>
        <taxon>Phreatobacter</taxon>
    </lineage>
</organism>
<dbReference type="Gene3D" id="3.30.1950.10">
    <property type="entry name" value="wza like domain"/>
    <property type="match status" value="1"/>
</dbReference>
<proteinExistence type="inferred from homology"/>
<dbReference type="OrthoDB" id="197007at2"/>
<dbReference type="GO" id="GO:0009279">
    <property type="term" value="C:cell outer membrane"/>
    <property type="evidence" value="ECO:0007669"/>
    <property type="project" value="UniProtKB-SubCell"/>
</dbReference>
<keyword evidence="6" id="KW-0812">Transmembrane</keyword>
<comment type="similarity">
    <text evidence="2">Belongs to the BexD/CtrA/VexA family.</text>
</comment>
<evidence type="ECO:0000256" key="8">
    <source>
        <dbReference type="ARBA" id="ARBA00023047"/>
    </source>
</evidence>
<dbReference type="Gene3D" id="3.10.560.10">
    <property type="entry name" value="Outer membrane lipoprotein wza domain like"/>
    <property type="match status" value="1"/>
</dbReference>
<keyword evidence="19" id="KW-1185">Reference proteome</keyword>
<feature type="domain" description="SLBB" evidence="17">
    <location>
        <begin position="134"/>
        <end position="202"/>
    </location>
</feature>
<protein>
    <submittedName>
        <fullName evidence="18">Polysaccharide biosynthesis protein</fullName>
    </submittedName>
</protein>
<reference evidence="18 19" key="1">
    <citation type="submission" date="2018-03" db="EMBL/GenBank/DDBJ databases">
        <title>Genome sequencing of Phreatobacter sp.</title>
        <authorList>
            <person name="Kim S.-J."/>
            <person name="Heo J."/>
            <person name="Kwon S.-W."/>
        </authorList>
    </citation>
    <scope>NUCLEOTIDE SEQUENCE [LARGE SCALE GENOMIC DNA]</scope>
    <source>
        <strain evidence="18 19">S-12</strain>
    </source>
</reference>
<keyword evidence="11" id="KW-0472">Membrane</keyword>
<gene>
    <name evidence="18" type="ORF">C6569_06425</name>
</gene>
<keyword evidence="8" id="KW-0625">Polysaccharide transport</keyword>
<dbReference type="InterPro" id="IPR003715">
    <property type="entry name" value="Poly_export_N"/>
</dbReference>
<dbReference type="Pfam" id="PF02563">
    <property type="entry name" value="Poly_export"/>
    <property type="match status" value="1"/>
</dbReference>
<name>A0A2S0N9W9_9HYPH</name>
<dbReference type="Proteomes" id="UP000237889">
    <property type="component" value="Chromosome"/>
</dbReference>
<accession>A0A2S0N9W9</accession>
<keyword evidence="4" id="KW-1134">Transmembrane beta strand</keyword>
<dbReference type="EMBL" id="CP027668">
    <property type="protein sequence ID" value="AVO44723.1"/>
    <property type="molecule type" value="Genomic_DNA"/>
</dbReference>
<evidence type="ECO:0000256" key="12">
    <source>
        <dbReference type="ARBA" id="ARBA00023139"/>
    </source>
</evidence>
<dbReference type="AlphaFoldDB" id="A0A2S0N9W9"/>
<evidence type="ECO:0000313" key="19">
    <source>
        <dbReference type="Proteomes" id="UP000237889"/>
    </source>
</evidence>
<dbReference type="GO" id="GO:0006811">
    <property type="term" value="P:monoatomic ion transport"/>
    <property type="evidence" value="ECO:0007669"/>
    <property type="project" value="UniProtKB-KW"/>
</dbReference>
<feature type="chain" id="PRO_5015510412" evidence="15">
    <location>
        <begin position="25"/>
        <end position="207"/>
    </location>
</feature>
<sequence>MKRSILLVAAAALAVAGCAGRPGAGPGTLVDTTRGTVGPVDPRGTLVPHEQIMPRGPYLLDTGDRLRVVVFGQEGLTNSYAVDATGAIAMPLIGLVPAAGRSTEVLAREIAAKLRGGFIREPSVSVEVETYRPFFIMGEVAAGGQFPFVTGMTAQNAIAIAGGFTPRANRWNIEVTRKINGQLYRADVPLTHPLAPGDTVVVRERWF</sequence>
<evidence type="ECO:0000256" key="2">
    <source>
        <dbReference type="ARBA" id="ARBA00009450"/>
    </source>
</evidence>
<keyword evidence="3" id="KW-0813">Transport</keyword>
<evidence type="ECO:0000256" key="1">
    <source>
        <dbReference type="ARBA" id="ARBA00004571"/>
    </source>
</evidence>
<keyword evidence="7 15" id="KW-0732">Signal</keyword>
<feature type="domain" description="Polysaccharide export protein N-terminal" evidence="16">
    <location>
        <begin position="56"/>
        <end position="128"/>
    </location>
</feature>
<evidence type="ECO:0000256" key="13">
    <source>
        <dbReference type="ARBA" id="ARBA00023237"/>
    </source>
</evidence>
<keyword evidence="14" id="KW-0449">Lipoprotein</keyword>
<feature type="signal peptide" evidence="15">
    <location>
        <begin position="1"/>
        <end position="24"/>
    </location>
</feature>
<evidence type="ECO:0000259" key="17">
    <source>
        <dbReference type="Pfam" id="PF22461"/>
    </source>
</evidence>
<evidence type="ECO:0000256" key="10">
    <source>
        <dbReference type="ARBA" id="ARBA00023114"/>
    </source>
</evidence>
<dbReference type="InterPro" id="IPR049712">
    <property type="entry name" value="Poly_export"/>
</dbReference>
<comment type="subcellular location">
    <subcellularLocation>
        <location evidence="1">Cell outer membrane</location>
        <topology evidence="1">Multi-pass membrane protein</topology>
    </subcellularLocation>
</comment>
<evidence type="ECO:0000256" key="9">
    <source>
        <dbReference type="ARBA" id="ARBA00023065"/>
    </source>
</evidence>
<evidence type="ECO:0000256" key="6">
    <source>
        <dbReference type="ARBA" id="ARBA00022692"/>
    </source>
</evidence>
<dbReference type="PANTHER" id="PTHR33619:SF3">
    <property type="entry name" value="POLYSACCHARIDE EXPORT PROTEIN GFCE-RELATED"/>
    <property type="match status" value="1"/>
</dbReference>
<evidence type="ECO:0000256" key="11">
    <source>
        <dbReference type="ARBA" id="ARBA00023136"/>
    </source>
</evidence>
<dbReference type="RefSeq" id="WP_106748064.1">
    <property type="nucleotide sequence ID" value="NZ_CP027668.1"/>
</dbReference>
<dbReference type="GO" id="GO:0046930">
    <property type="term" value="C:pore complex"/>
    <property type="evidence" value="ECO:0007669"/>
    <property type="project" value="UniProtKB-KW"/>
</dbReference>
<evidence type="ECO:0000256" key="3">
    <source>
        <dbReference type="ARBA" id="ARBA00022448"/>
    </source>
</evidence>
<evidence type="ECO:0000256" key="5">
    <source>
        <dbReference type="ARBA" id="ARBA00022597"/>
    </source>
</evidence>
<evidence type="ECO:0000313" key="18">
    <source>
        <dbReference type="EMBL" id="AVO44723.1"/>
    </source>
</evidence>
<evidence type="ECO:0000256" key="7">
    <source>
        <dbReference type="ARBA" id="ARBA00022729"/>
    </source>
</evidence>
<dbReference type="Pfam" id="PF22461">
    <property type="entry name" value="SLBB_2"/>
    <property type="match status" value="1"/>
</dbReference>
<dbReference type="GO" id="GO:0015288">
    <property type="term" value="F:porin activity"/>
    <property type="evidence" value="ECO:0007669"/>
    <property type="project" value="UniProtKB-KW"/>
</dbReference>
<dbReference type="PANTHER" id="PTHR33619">
    <property type="entry name" value="POLYSACCHARIDE EXPORT PROTEIN GFCE-RELATED"/>
    <property type="match status" value="1"/>
</dbReference>
<keyword evidence="13" id="KW-0998">Cell outer membrane</keyword>
<evidence type="ECO:0000256" key="4">
    <source>
        <dbReference type="ARBA" id="ARBA00022452"/>
    </source>
</evidence>
<dbReference type="InterPro" id="IPR054765">
    <property type="entry name" value="SLBB_dom"/>
</dbReference>
<keyword evidence="9" id="KW-0406">Ion transport</keyword>